<keyword evidence="1" id="KW-0175">Coiled coil</keyword>
<gene>
    <name evidence="2" type="ORF">ws172H5_0026</name>
</gene>
<evidence type="ECO:0000313" key="2">
    <source>
        <dbReference type="EMBL" id="AFI78532.1"/>
    </source>
</evidence>
<reference evidence="2" key="1">
    <citation type="journal article" date="2012" name="ISME J.">
        <title>Roseobacter clade bacteria are abundant in coastal sediments and encode a novel combination of sulfur oxidation genes.</title>
        <authorList>
            <person name="Lenk S."/>
            <person name="Moraru C."/>
            <person name="Hahnke S."/>
            <person name="Arnds J."/>
            <person name="Richter M."/>
            <person name="Kube M."/>
            <person name="Reinhardt R."/>
            <person name="Brinkhoff T."/>
            <person name="Harder J."/>
            <person name="Amann R."/>
            <person name="Mussmann M."/>
        </authorList>
    </citation>
    <scope>NUCLEOTIDE SEQUENCE</scope>
</reference>
<protein>
    <submittedName>
        <fullName evidence="2">Uncharacterized protein</fullName>
    </submittedName>
</protein>
<name>I1X4V7_9BACT</name>
<dbReference type="AlphaFoldDB" id="I1X4V7"/>
<sequence length="69" mass="8104">MSEKAKLIQEMLAMQKKFMAFEHDNGVTAEDYYASKEGQELHQYREKYAELADKVNALAHKEKGSKRFY</sequence>
<organism evidence="2">
    <name type="scientific">uncultured bacterium ws172H5</name>
    <dbReference type="NCBI Taxonomy" id="1131829"/>
    <lineage>
        <taxon>Bacteria</taxon>
        <taxon>environmental samples</taxon>
    </lineage>
</organism>
<evidence type="ECO:0000256" key="1">
    <source>
        <dbReference type="SAM" id="Coils"/>
    </source>
</evidence>
<feature type="coiled-coil region" evidence="1">
    <location>
        <begin position="34"/>
        <end position="61"/>
    </location>
</feature>
<dbReference type="EMBL" id="JQ256784">
    <property type="protein sequence ID" value="AFI78532.1"/>
    <property type="molecule type" value="Genomic_DNA"/>
</dbReference>
<proteinExistence type="predicted"/>
<accession>I1X4V7</accession>